<dbReference type="SMART" id="SM00432">
    <property type="entry name" value="MADS"/>
    <property type="match status" value="1"/>
</dbReference>
<gene>
    <name evidence="8" type="ORF">COCNU_02G009150</name>
</gene>
<dbReference type="SUPFAM" id="SSF55455">
    <property type="entry name" value="SRF-like"/>
    <property type="match status" value="1"/>
</dbReference>
<dbReference type="EMBL" id="CM017873">
    <property type="protein sequence ID" value="KAG1330947.1"/>
    <property type="molecule type" value="Genomic_DNA"/>
</dbReference>
<reference evidence="8" key="1">
    <citation type="journal article" date="2017" name="Gigascience">
        <title>The genome draft of coconut (Cocos nucifera).</title>
        <authorList>
            <person name="Xiao Y."/>
            <person name="Xu P."/>
            <person name="Fan H."/>
            <person name="Baudouin L."/>
            <person name="Xia W."/>
            <person name="Bocs S."/>
            <person name="Xu J."/>
            <person name="Li Q."/>
            <person name="Guo A."/>
            <person name="Zhou L."/>
            <person name="Li J."/>
            <person name="Wu Y."/>
            <person name="Ma Z."/>
            <person name="Armero A."/>
            <person name="Issali A.E."/>
            <person name="Liu N."/>
            <person name="Peng M."/>
            <person name="Yang Y."/>
        </authorList>
    </citation>
    <scope>NUCLEOTIDE SEQUENCE</scope>
    <source>
        <tissue evidence="8">Spear leaf of Hainan Tall coconut</tissue>
    </source>
</reference>
<comment type="caution">
    <text evidence="8">The sequence shown here is derived from an EMBL/GenBank/DDBJ whole genome shotgun (WGS) entry which is preliminary data.</text>
</comment>
<keyword evidence="2" id="KW-0805">Transcription regulation</keyword>
<dbReference type="InterPro" id="IPR036879">
    <property type="entry name" value="TF_MADSbox_sf"/>
</dbReference>
<dbReference type="AlphaFoldDB" id="A0A8K0HZP7"/>
<keyword evidence="9" id="KW-1185">Reference proteome</keyword>
<evidence type="ECO:0000259" key="7">
    <source>
        <dbReference type="PROSITE" id="PS50066"/>
    </source>
</evidence>
<reference evidence="8" key="2">
    <citation type="submission" date="2019-07" db="EMBL/GenBank/DDBJ databases">
        <authorList>
            <person name="Yang Y."/>
            <person name="Bocs S."/>
            <person name="Baudouin L."/>
        </authorList>
    </citation>
    <scope>NUCLEOTIDE SEQUENCE</scope>
    <source>
        <tissue evidence="8">Spear leaf of Hainan Tall coconut</tissue>
    </source>
</reference>
<evidence type="ECO:0000256" key="3">
    <source>
        <dbReference type="ARBA" id="ARBA00023125"/>
    </source>
</evidence>
<dbReference type="InterPro" id="IPR050142">
    <property type="entry name" value="MADS-box/MEF2_TF"/>
</dbReference>
<dbReference type="GO" id="GO:0005634">
    <property type="term" value="C:nucleus"/>
    <property type="evidence" value="ECO:0007669"/>
    <property type="project" value="UniProtKB-SubCell"/>
</dbReference>
<evidence type="ECO:0000313" key="9">
    <source>
        <dbReference type="Proteomes" id="UP000797356"/>
    </source>
</evidence>
<dbReference type="GO" id="GO:0045944">
    <property type="term" value="P:positive regulation of transcription by RNA polymerase II"/>
    <property type="evidence" value="ECO:0007669"/>
    <property type="project" value="InterPro"/>
</dbReference>
<dbReference type="OrthoDB" id="1898716at2759"/>
<evidence type="ECO:0000256" key="4">
    <source>
        <dbReference type="ARBA" id="ARBA00023163"/>
    </source>
</evidence>
<proteinExistence type="predicted"/>
<dbReference type="CDD" id="cd00265">
    <property type="entry name" value="MADS_MEF2_like"/>
    <property type="match status" value="1"/>
</dbReference>
<dbReference type="InterPro" id="IPR033896">
    <property type="entry name" value="MEF2-like_N"/>
</dbReference>
<organism evidence="8 9">
    <name type="scientific">Cocos nucifera</name>
    <name type="common">Coconut palm</name>
    <dbReference type="NCBI Taxonomy" id="13894"/>
    <lineage>
        <taxon>Eukaryota</taxon>
        <taxon>Viridiplantae</taxon>
        <taxon>Streptophyta</taxon>
        <taxon>Embryophyta</taxon>
        <taxon>Tracheophyta</taxon>
        <taxon>Spermatophyta</taxon>
        <taxon>Magnoliopsida</taxon>
        <taxon>Liliopsida</taxon>
        <taxon>Arecaceae</taxon>
        <taxon>Arecoideae</taxon>
        <taxon>Cocoseae</taxon>
        <taxon>Attaleinae</taxon>
        <taxon>Cocos</taxon>
    </lineage>
</organism>
<dbReference type="Pfam" id="PF00319">
    <property type="entry name" value="SRF-TF"/>
    <property type="match status" value="1"/>
</dbReference>
<dbReference type="GO" id="GO:0000977">
    <property type="term" value="F:RNA polymerase II transcription regulatory region sequence-specific DNA binding"/>
    <property type="evidence" value="ECO:0007669"/>
    <property type="project" value="InterPro"/>
</dbReference>
<keyword evidence="4" id="KW-0804">Transcription</keyword>
<accession>A0A8K0HZP7</accession>
<dbReference type="PRINTS" id="PR00404">
    <property type="entry name" value="MADSDOMAIN"/>
</dbReference>
<comment type="subcellular location">
    <subcellularLocation>
        <location evidence="1">Nucleus</location>
    </subcellularLocation>
</comment>
<evidence type="ECO:0000313" key="8">
    <source>
        <dbReference type="EMBL" id="KAG1330947.1"/>
    </source>
</evidence>
<keyword evidence="5" id="KW-0539">Nucleus</keyword>
<name>A0A8K0HZP7_COCNU</name>
<dbReference type="PANTHER" id="PTHR48019">
    <property type="entry name" value="SERUM RESPONSE FACTOR HOMOLOG"/>
    <property type="match status" value="1"/>
</dbReference>
<dbReference type="Proteomes" id="UP000797356">
    <property type="component" value="Chromosome 2"/>
</dbReference>
<dbReference type="PROSITE" id="PS50066">
    <property type="entry name" value="MADS_BOX_2"/>
    <property type="match status" value="1"/>
</dbReference>
<feature type="domain" description="MADS-box" evidence="7">
    <location>
        <begin position="1"/>
        <end position="61"/>
    </location>
</feature>
<evidence type="ECO:0000256" key="5">
    <source>
        <dbReference type="ARBA" id="ARBA00023242"/>
    </source>
</evidence>
<dbReference type="Gene3D" id="3.40.1810.10">
    <property type="entry name" value="Transcription factor, MADS-box"/>
    <property type="match status" value="1"/>
</dbReference>
<feature type="region of interest" description="Disordered" evidence="6">
    <location>
        <begin position="77"/>
        <end position="100"/>
    </location>
</feature>
<dbReference type="GO" id="GO:0046983">
    <property type="term" value="F:protein dimerization activity"/>
    <property type="evidence" value="ECO:0007669"/>
    <property type="project" value="InterPro"/>
</dbReference>
<dbReference type="InterPro" id="IPR002100">
    <property type="entry name" value="TF_MADSbox"/>
</dbReference>
<evidence type="ECO:0000256" key="2">
    <source>
        <dbReference type="ARBA" id="ARBA00023015"/>
    </source>
</evidence>
<keyword evidence="3" id="KW-0238">DNA-binding</keyword>
<protein>
    <recommendedName>
        <fullName evidence="7">MADS-box domain-containing protein</fullName>
    </recommendedName>
</protein>
<evidence type="ECO:0000256" key="6">
    <source>
        <dbReference type="SAM" id="MobiDB-lite"/>
    </source>
</evidence>
<sequence>MRRGKVQIRRIEDKASRQVTFSKRRGGLFKKARELAVLCDAEVGLIVFSPSGKPYEFCSSSRCDSILLFWLRSSDPSRSIDPLRAQPLGSRPPSSSNTSLVTVLETVVTCSGFGRDGREARRKERRSNGW</sequence>
<evidence type="ECO:0000256" key="1">
    <source>
        <dbReference type="ARBA" id="ARBA00004123"/>
    </source>
</evidence>